<comment type="catalytic activity">
    <reaction evidence="11">
        <text>L-cystine(out) + L-arginine(in) = L-cystine(in) + L-arginine(out)</text>
        <dbReference type="Rhea" id="RHEA:71075"/>
        <dbReference type="ChEBI" id="CHEBI:32682"/>
        <dbReference type="ChEBI" id="CHEBI:35491"/>
    </reaction>
    <physiologicalReaction direction="left-to-right" evidence="11">
        <dbReference type="Rhea" id="RHEA:71076"/>
    </physiologicalReaction>
</comment>
<dbReference type="InterPro" id="IPR050598">
    <property type="entry name" value="AminoAcid_Transporter"/>
</dbReference>
<feature type="transmembrane region" description="Helical" evidence="20">
    <location>
        <begin position="99"/>
        <end position="120"/>
    </location>
</feature>
<dbReference type="Proteomes" id="UP000694555">
    <property type="component" value="Unplaced"/>
</dbReference>
<evidence type="ECO:0000313" key="21">
    <source>
        <dbReference type="Ensembl" id="ENSBJAP00000006316.1"/>
    </source>
</evidence>
<feature type="transmembrane region" description="Helical" evidence="20">
    <location>
        <begin position="66"/>
        <end position="87"/>
    </location>
</feature>
<feature type="transmembrane region" description="Helical" evidence="20">
    <location>
        <begin position="156"/>
        <end position="176"/>
    </location>
</feature>
<evidence type="ECO:0000256" key="6">
    <source>
        <dbReference type="ARBA" id="ARBA00022692"/>
    </source>
</evidence>
<keyword evidence="6 20" id="KW-0812">Transmembrane</keyword>
<evidence type="ECO:0000256" key="11">
    <source>
        <dbReference type="ARBA" id="ARBA00051814"/>
    </source>
</evidence>
<keyword evidence="5" id="KW-0597">Phosphoprotein</keyword>
<name>A0A8C0AS41_9AVES</name>
<evidence type="ECO:0000256" key="17">
    <source>
        <dbReference type="ARBA" id="ARBA00083296"/>
    </source>
</evidence>
<feature type="transmembrane region" description="Helical" evidence="20">
    <location>
        <begin position="214"/>
        <end position="235"/>
    </location>
</feature>
<evidence type="ECO:0000256" key="20">
    <source>
        <dbReference type="SAM" id="Phobius"/>
    </source>
</evidence>
<keyword evidence="9" id="KW-1015">Disulfide bond</keyword>
<keyword evidence="7 20" id="KW-1133">Transmembrane helix</keyword>
<dbReference type="AlphaFoldDB" id="A0A8C0AS41"/>
<feature type="region of interest" description="Disordered" evidence="19">
    <location>
        <begin position="1"/>
        <end position="24"/>
    </location>
</feature>
<evidence type="ECO:0000256" key="1">
    <source>
        <dbReference type="ARBA" id="ARBA00004424"/>
    </source>
</evidence>
<evidence type="ECO:0000256" key="12">
    <source>
        <dbReference type="ARBA" id="ARBA00051835"/>
    </source>
</evidence>
<keyword evidence="4" id="KW-1003">Cell membrane</keyword>
<dbReference type="GO" id="GO:0015179">
    <property type="term" value="F:L-amino acid transmembrane transporter activity"/>
    <property type="evidence" value="ECO:0007669"/>
    <property type="project" value="TreeGrafter"/>
</dbReference>
<evidence type="ECO:0000256" key="19">
    <source>
        <dbReference type="SAM" id="MobiDB-lite"/>
    </source>
</evidence>
<organism evidence="21 22">
    <name type="scientific">Buteo japonicus</name>
    <dbReference type="NCBI Taxonomy" id="224669"/>
    <lineage>
        <taxon>Eukaryota</taxon>
        <taxon>Metazoa</taxon>
        <taxon>Chordata</taxon>
        <taxon>Craniata</taxon>
        <taxon>Vertebrata</taxon>
        <taxon>Euteleostomi</taxon>
        <taxon>Archelosauria</taxon>
        <taxon>Archosauria</taxon>
        <taxon>Dinosauria</taxon>
        <taxon>Saurischia</taxon>
        <taxon>Theropoda</taxon>
        <taxon>Coelurosauria</taxon>
        <taxon>Aves</taxon>
        <taxon>Neognathae</taxon>
        <taxon>Neoaves</taxon>
        <taxon>Telluraves</taxon>
        <taxon>Accipitrimorphae</taxon>
        <taxon>Accipitriformes</taxon>
        <taxon>Accipitridae</taxon>
        <taxon>Accipitrinae</taxon>
        <taxon>Buteo</taxon>
    </lineage>
</organism>
<accession>A0A8C0AS41</accession>
<evidence type="ECO:0000256" key="7">
    <source>
        <dbReference type="ARBA" id="ARBA00022989"/>
    </source>
</evidence>
<dbReference type="GO" id="GO:0016324">
    <property type="term" value="C:apical plasma membrane"/>
    <property type="evidence" value="ECO:0007669"/>
    <property type="project" value="UniProtKB-SubCell"/>
</dbReference>
<evidence type="ECO:0000256" key="8">
    <source>
        <dbReference type="ARBA" id="ARBA00023136"/>
    </source>
</evidence>
<evidence type="ECO:0000256" key="2">
    <source>
        <dbReference type="ARBA" id="ARBA00009523"/>
    </source>
</evidence>
<feature type="transmembrane region" description="Helical" evidence="20">
    <location>
        <begin position="300"/>
        <end position="318"/>
    </location>
</feature>
<evidence type="ECO:0000256" key="9">
    <source>
        <dbReference type="ARBA" id="ARBA00023157"/>
    </source>
</evidence>
<comment type="catalytic activity">
    <reaction evidence="14">
        <text>L-leucine(out) + L-arginine(in) = L-leucine(in) + L-arginine(out)</text>
        <dbReference type="Rhea" id="RHEA:71059"/>
        <dbReference type="ChEBI" id="CHEBI:32682"/>
        <dbReference type="ChEBI" id="CHEBI:57427"/>
    </reaction>
    <physiologicalReaction direction="left-to-right" evidence="14">
        <dbReference type="Rhea" id="RHEA:71060"/>
    </physiologicalReaction>
</comment>
<feature type="transmembrane region" description="Helical" evidence="20">
    <location>
        <begin position="403"/>
        <end position="428"/>
    </location>
</feature>
<reference evidence="21" key="2">
    <citation type="submission" date="2025-09" db="UniProtKB">
        <authorList>
            <consortium name="Ensembl"/>
        </authorList>
    </citation>
    <scope>IDENTIFICATION</scope>
</reference>
<dbReference type="FunFam" id="1.20.1740.10:FF:000015">
    <property type="entry name" value="B(0,+)-type amino acid transporter 1"/>
    <property type="match status" value="1"/>
</dbReference>
<comment type="catalytic activity">
    <reaction evidence="13">
        <text>L-cysteine(out) + L-arginine(in) = L-cysteine(in) + L-arginine(out)</text>
        <dbReference type="Rhea" id="RHEA:71071"/>
        <dbReference type="ChEBI" id="CHEBI:32682"/>
        <dbReference type="ChEBI" id="CHEBI:35235"/>
    </reaction>
    <physiologicalReaction direction="left-to-right" evidence="13">
        <dbReference type="Rhea" id="RHEA:71072"/>
    </physiologicalReaction>
</comment>
<keyword evidence="3" id="KW-0813">Transport</keyword>
<sequence>MGNGRMKRKTTDSPHSSTDLSEGKEKLRLKQEVGLISGVSLIAGTMIGSGIFMSPEWVLYRMGSPASSLLIWAACGLLATFGALSYAELGTIIKESGGEYIYILRIFGSFPAFLFAYTSVILVRPAGLAAVCLSFAEYAVAPFYPGCSSPQVVVKCTAAACILLLTIINCLNVRLATSIMNIFTAAKLLALLVIVVGGLVLLANGQTQSFQNAFQNTTAGIGAVGVAFYQALWSYDGWNNLNYVTEELKKPEVTLPRAVMIAIPLVTCLYLLVNVSYLAAMTPSELLSSRAVAVTWGDKVLGSWAWLISLSVALSTFGSSNGTFFSGGRVCYIAAREGHMPDILSMAHVRCLTPSPALLFTSAMSLVMIISGSFTSIVNFFSFIAWLFYGLFRPTVAQDDMSLYADVLLSQVPIIIPIIVLMAAVYLVVAPIIDQPQIEILYIVLFIFSGIILYFPLVHFKRHPRFLQTVTLHLQLLLEVAPTTKDAN</sequence>
<evidence type="ECO:0000256" key="10">
    <source>
        <dbReference type="ARBA" id="ARBA00051323"/>
    </source>
</evidence>
<evidence type="ECO:0000313" key="22">
    <source>
        <dbReference type="Proteomes" id="UP000694555"/>
    </source>
</evidence>
<comment type="subcellular location">
    <subcellularLocation>
        <location evidence="1">Apical cell membrane</location>
        <topology evidence="1">Multi-pass membrane protein</topology>
    </subcellularLocation>
</comment>
<evidence type="ECO:0000256" key="16">
    <source>
        <dbReference type="ARBA" id="ARBA00079910"/>
    </source>
</evidence>
<evidence type="ECO:0000256" key="15">
    <source>
        <dbReference type="ARBA" id="ARBA00074336"/>
    </source>
</evidence>
<feature type="transmembrane region" description="Helical" evidence="20">
    <location>
        <begin position="182"/>
        <end position="202"/>
    </location>
</feature>
<dbReference type="PANTHER" id="PTHR11785">
    <property type="entry name" value="AMINO ACID TRANSPORTER"/>
    <property type="match status" value="1"/>
</dbReference>
<reference evidence="21" key="1">
    <citation type="submission" date="2025-08" db="UniProtKB">
        <authorList>
            <consortium name="Ensembl"/>
        </authorList>
    </citation>
    <scope>IDENTIFICATION</scope>
</reference>
<comment type="catalytic activity">
    <reaction evidence="18">
        <text>L-phenylalanine(out) + L-arginine(in) = L-phenylalanine(in) + L-arginine(out)</text>
        <dbReference type="Rhea" id="RHEA:71067"/>
        <dbReference type="ChEBI" id="CHEBI:32682"/>
        <dbReference type="ChEBI" id="CHEBI:58095"/>
    </reaction>
    <physiologicalReaction direction="left-to-right" evidence="18">
        <dbReference type="Rhea" id="RHEA:71068"/>
    </physiologicalReaction>
</comment>
<evidence type="ECO:0000256" key="5">
    <source>
        <dbReference type="ARBA" id="ARBA00022553"/>
    </source>
</evidence>
<keyword evidence="22" id="KW-1185">Reference proteome</keyword>
<feature type="transmembrane region" description="Helical" evidence="20">
    <location>
        <begin position="255"/>
        <end position="279"/>
    </location>
</feature>
<dbReference type="PANTHER" id="PTHR11785:SF340">
    <property type="entry name" value="AROMATIC-PREFERRING AMINO ACID TRANSPORTER"/>
    <property type="match status" value="1"/>
</dbReference>
<evidence type="ECO:0000256" key="13">
    <source>
        <dbReference type="ARBA" id="ARBA00052179"/>
    </source>
</evidence>
<comment type="similarity">
    <text evidence="2">Belongs to the amino acid-polyamine-organocation (APC) superfamily.</text>
</comment>
<feature type="transmembrane region" description="Helical" evidence="20">
    <location>
        <begin position="33"/>
        <end position="54"/>
    </location>
</feature>
<dbReference type="PIRSF" id="PIRSF006060">
    <property type="entry name" value="AA_transporter"/>
    <property type="match status" value="1"/>
</dbReference>
<comment type="catalytic activity">
    <reaction evidence="12">
        <text>L-histidine(out) + L-arginine(in) = L-histidine(in) + L-arginine(out)</text>
        <dbReference type="Rhea" id="RHEA:71063"/>
        <dbReference type="ChEBI" id="CHEBI:32682"/>
        <dbReference type="ChEBI" id="CHEBI:57595"/>
    </reaction>
    <physiologicalReaction direction="left-to-right" evidence="12">
        <dbReference type="Rhea" id="RHEA:71064"/>
    </physiologicalReaction>
</comment>
<comment type="catalytic activity">
    <reaction evidence="10">
        <text>L-lysine(out) + L-arginine(in) = L-lysine(in) + L-arginine(out)</text>
        <dbReference type="Rhea" id="RHEA:70827"/>
        <dbReference type="ChEBI" id="CHEBI:32551"/>
        <dbReference type="ChEBI" id="CHEBI:32682"/>
    </reaction>
    <physiologicalReaction direction="left-to-right" evidence="10">
        <dbReference type="Rhea" id="RHEA:70828"/>
    </physiologicalReaction>
</comment>
<evidence type="ECO:0000256" key="14">
    <source>
        <dbReference type="ARBA" id="ARBA00052732"/>
    </source>
</evidence>
<dbReference type="Gene3D" id="1.20.1740.10">
    <property type="entry name" value="Amino acid/polyamine transporter I"/>
    <property type="match status" value="1"/>
</dbReference>
<keyword evidence="8 20" id="KW-0472">Membrane</keyword>
<feature type="transmembrane region" description="Helical" evidence="20">
    <location>
        <begin position="363"/>
        <end position="391"/>
    </location>
</feature>
<dbReference type="Ensembl" id="ENSBJAT00000006505.1">
    <property type="protein sequence ID" value="ENSBJAP00000006316.1"/>
    <property type="gene ID" value="ENSBJAG00000004519.1"/>
</dbReference>
<feature type="transmembrane region" description="Helical" evidence="20">
    <location>
        <begin position="440"/>
        <end position="458"/>
    </location>
</feature>
<protein>
    <recommendedName>
        <fullName evidence="15">b(0,+)-type amino acid transporter 1</fullName>
    </recommendedName>
    <alternativeName>
        <fullName evidence="16">Glycoprotein-associated amino acid transporter b0,+AT1</fullName>
    </alternativeName>
    <alternativeName>
        <fullName evidence="17">Solute carrier family 7 member 9</fullName>
    </alternativeName>
</protein>
<evidence type="ECO:0000256" key="4">
    <source>
        <dbReference type="ARBA" id="ARBA00022475"/>
    </source>
</evidence>
<proteinExistence type="inferred from homology"/>
<dbReference type="Pfam" id="PF13520">
    <property type="entry name" value="AA_permease_2"/>
    <property type="match status" value="1"/>
</dbReference>
<dbReference type="InterPro" id="IPR002293">
    <property type="entry name" value="AA/rel_permease1"/>
</dbReference>
<evidence type="ECO:0000256" key="18">
    <source>
        <dbReference type="ARBA" id="ARBA00093193"/>
    </source>
</evidence>
<evidence type="ECO:0000256" key="3">
    <source>
        <dbReference type="ARBA" id="ARBA00022448"/>
    </source>
</evidence>